<feature type="region of interest" description="Disordered" evidence="1">
    <location>
        <begin position="1"/>
        <end position="57"/>
    </location>
</feature>
<reference evidence="2" key="1">
    <citation type="journal article" date="2022" name="New Phytol.">
        <title>Evolutionary transition to the ectomycorrhizal habit in the genomes of a hyperdiverse lineage of mushroom-forming fungi.</title>
        <authorList>
            <person name="Looney B."/>
            <person name="Miyauchi S."/>
            <person name="Morin E."/>
            <person name="Drula E."/>
            <person name="Courty P.E."/>
            <person name="Kohler A."/>
            <person name="Kuo A."/>
            <person name="LaButti K."/>
            <person name="Pangilinan J."/>
            <person name="Lipzen A."/>
            <person name="Riley R."/>
            <person name="Andreopoulos W."/>
            <person name="He G."/>
            <person name="Johnson J."/>
            <person name="Nolan M."/>
            <person name="Tritt A."/>
            <person name="Barry K.W."/>
            <person name="Grigoriev I.V."/>
            <person name="Nagy L.G."/>
            <person name="Hibbett D."/>
            <person name="Henrissat B."/>
            <person name="Matheny P.B."/>
            <person name="Labbe J."/>
            <person name="Martin F.M."/>
        </authorList>
    </citation>
    <scope>NUCLEOTIDE SEQUENCE</scope>
    <source>
        <strain evidence="2">BPL690</strain>
    </source>
</reference>
<feature type="compositionally biased region" description="Pro residues" evidence="1">
    <location>
        <begin position="10"/>
        <end position="24"/>
    </location>
</feature>
<accession>A0AAD4QGL1</accession>
<protein>
    <submittedName>
        <fullName evidence="2">Uncharacterized protein</fullName>
    </submittedName>
</protein>
<dbReference type="AlphaFoldDB" id="A0AAD4QGL1"/>
<organism evidence="2 3">
    <name type="scientific">Multifurca ochricompacta</name>
    <dbReference type="NCBI Taxonomy" id="376703"/>
    <lineage>
        <taxon>Eukaryota</taxon>
        <taxon>Fungi</taxon>
        <taxon>Dikarya</taxon>
        <taxon>Basidiomycota</taxon>
        <taxon>Agaricomycotina</taxon>
        <taxon>Agaricomycetes</taxon>
        <taxon>Russulales</taxon>
        <taxon>Russulaceae</taxon>
        <taxon>Multifurca</taxon>
    </lineage>
</organism>
<evidence type="ECO:0000256" key="1">
    <source>
        <dbReference type="SAM" id="MobiDB-lite"/>
    </source>
</evidence>
<evidence type="ECO:0000313" key="3">
    <source>
        <dbReference type="Proteomes" id="UP001203297"/>
    </source>
</evidence>
<dbReference type="Proteomes" id="UP001203297">
    <property type="component" value="Unassembled WGS sequence"/>
</dbReference>
<gene>
    <name evidence="2" type="ORF">B0F90DRAFT_1821956</name>
</gene>
<proteinExistence type="predicted"/>
<keyword evidence="3" id="KW-1185">Reference proteome</keyword>
<comment type="caution">
    <text evidence="2">The sequence shown here is derived from an EMBL/GenBank/DDBJ whole genome shotgun (WGS) entry which is preliminary data.</text>
</comment>
<dbReference type="EMBL" id="WTXG01000092">
    <property type="protein sequence ID" value="KAI0293665.1"/>
    <property type="molecule type" value="Genomic_DNA"/>
</dbReference>
<sequence>MSTIAAQLPDPTPPAPIQNLPPPSGHLLGVLPTTFAGDHSQSKKCHSKDMSGDASGI</sequence>
<name>A0AAD4QGL1_9AGAM</name>
<evidence type="ECO:0000313" key="2">
    <source>
        <dbReference type="EMBL" id="KAI0293665.1"/>
    </source>
</evidence>